<dbReference type="KEGG" id="clv:102098573"/>
<evidence type="ECO:0008006" key="5">
    <source>
        <dbReference type="Google" id="ProtNLM"/>
    </source>
</evidence>
<dbReference type="InterPro" id="IPR028054">
    <property type="entry name" value="DUF4481"/>
</dbReference>
<keyword evidence="2" id="KW-1133">Transmembrane helix</keyword>
<keyword evidence="2" id="KW-0472">Membrane</keyword>
<gene>
    <name evidence="3" type="ORF">A306_00012363</name>
</gene>
<dbReference type="Proteomes" id="UP000053872">
    <property type="component" value="Unassembled WGS sequence"/>
</dbReference>
<accession>A0A2I0LWB1</accession>
<dbReference type="PANTHER" id="PTHR31193">
    <property type="entry name" value="TRANSMEMBRANE PROTEIN C9ORF91"/>
    <property type="match status" value="1"/>
</dbReference>
<dbReference type="EMBL" id="AKCR02000074">
    <property type="protein sequence ID" value="PKK21709.1"/>
    <property type="molecule type" value="Genomic_DNA"/>
</dbReference>
<evidence type="ECO:0000256" key="1">
    <source>
        <dbReference type="SAM" id="MobiDB-lite"/>
    </source>
</evidence>
<comment type="caution">
    <text evidence="3">The sequence shown here is derived from an EMBL/GenBank/DDBJ whole genome shotgun (WGS) entry which is preliminary data.</text>
</comment>
<dbReference type="Pfam" id="PF14800">
    <property type="entry name" value="DUF4481"/>
    <property type="match status" value="1"/>
</dbReference>
<dbReference type="STRING" id="8932.A0A2I0LWB1"/>
<feature type="region of interest" description="Disordered" evidence="1">
    <location>
        <begin position="331"/>
        <end position="350"/>
    </location>
</feature>
<reference evidence="3 4" key="1">
    <citation type="journal article" date="2013" name="Science">
        <title>Genomic diversity and evolution of the head crest in the rock pigeon.</title>
        <authorList>
            <person name="Shapiro M.D."/>
            <person name="Kronenberg Z."/>
            <person name="Li C."/>
            <person name="Domyan E.T."/>
            <person name="Pan H."/>
            <person name="Campbell M."/>
            <person name="Tan H."/>
            <person name="Huff C.D."/>
            <person name="Hu H."/>
            <person name="Vickrey A.I."/>
            <person name="Nielsen S.C."/>
            <person name="Stringham S.A."/>
            <person name="Hu H."/>
            <person name="Willerslev E."/>
            <person name="Gilbert M.T."/>
            <person name="Yandell M."/>
            <person name="Zhang G."/>
            <person name="Wang J."/>
        </authorList>
    </citation>
    <scope>NUCLEOTIDE SEQUENCE [LARGE SCALE GENOMIC DNA]</scope>
    <source>
        <tissue evidence="3">Blood</tissue>
    </source>
</reference>
<feature type="transmembrane region" description="Helical" evidence="2">
    <location>
        <begin position="217"/>
        <end position="239"/>
    </location>
</feature>
<dbReference type="InParanoid" id="A0A2I0LWB1"/>
<feature type="transmembrane region" description="Helical" evidence="2">
    <location>
        <begin position="188"/>
        <end position="205"/>
    </location>
</feature>
<evidence type="ECO:0000256" key="2">
    <source>
        <dbReference type="SAM" id="Phobius"/>
    </source>
</evidence>
<evidence type="ECO:0000313" key="3">
    <source>
        <dbReference type="EMBL" id="PKK21709.1"/>
    </source>
</evidence>
<evidence type="ECO:0000313" key="4">
    <source>
        <dbReference type="Proteomes" id="UP000053872"/>
    </source>
</evidence>
<dbReference type="AlphaFoldDB" id="A0A2I0LWB1"/>
<dbReference type="OrthoDB" id="8250049at2759"/>
<keyword evidence="4" id="KW-1185">Reference proteome</keyword>
<protein>
    <recommendedName>
        <fullName evidence="5">Transmembrane protein 268</fullName>
    </recommendedName>
</protein>
<name>A0A2I0LWB1_COLLI</name>
<keyword evidence="2" id="KW-0812">Transmembrane</keyword>
<dbReference type="PANTHER" id="PTHR31193:SF1">
    <property type="entry name" value="TRANSMEMBRANE PROTEIN 268"/>
    <property type="match status" value="1"/>
</dbReference>
<proteinExistence type="predicted"/>
<organism evidence="3 4">
    <name type="scientific">Columba livia</name>
    <name type="common">Rock dove</name>
    <dbReference type="NCBI Taxonomy" id="8932"/>
    <lineage>
        <taxon>Eukaryota</taxon>
        <taxon>Metazoa</taxon>
        <taxon>Chordata</taxon>
        <taxon>Craniata</taxon>
        <taxon>Vertebrata</taxon>
        <taxon>Euteleostomi</taxon>
        <taxon>Archelosauria</taxon>
        <taxon>Archosauria</taxon>
        <taxon>Dinosauria</taxon>
        <taxon>Saurischia</taxon>
        <taxon>Theropoda</taxon>
        <taxon>Coelurosauria</taxon>
        <taxon>Aves</taxon>
        <taxon>Neognathae</taxon>
        <taxon>Neoaves</taxon>
        <taxon>Columbimorphae</taxon>
        <taxon>Columbiformes</taxon>
        <taxon>Columbidae</taxon>
        <taxon>Columba</taxon>
    </lineage>
</organism>
<sequence>MTCKEIALESHTQPVAMTRRAQKCLLAHGKQDLEEAVSGSVNEDFTIWSPTRRASCLGLNPCFLALKDKADTQSAEFLTIRQRRGTFSMAHKTQADGIEKNGSLSSVLYKSDLTEGSLQWVQEPLDGQVLLVLRMDNNCSATAFDMELCAEKLKSLGVQVAADQCRRLIQDAVLKPEVRRYMFYNSRAFQIAIAVVFYVSLWTNIYSTVRLCSFGRYWEASVLVTLAAVLVTVVVILVLDRRQRKINMNTDARLAAVNEILIKHSLILGITDALDGPHNILQLWFVRFSPERCLQSLSAHITDLQRTRESGLRRSLDQLCVVMEAVVHPDPGTEEETPCEESPLLSKGRNPNKKPVTCNELLRLVPDGPPEVMAQQLLVIFSGCYVRLLVTGRLPGAGVGGHLEHSSVPCLCQFVKTTALNTQQSWFMGR</sequence>